<evidence type="ECO:0000313" key="3">
    <source>
        <dbReference type="Proteomes" id="UP000216991"/>
    </source>
</evidence>
<dbReference type="InterPro" id="IPR037523">
    <property type="entry name" value="VOC_core"/>
</dbReference>
<organism evidence="2 3">
    <name type="scientific">Sandarakinorhabdus cyanobacteriorum</name>
    <dbReference type="NCBI Taxonomy" id="1981098"/>
    <lineage>
        <taxon>Bacteria</taxon>
        <taxon>Pseudomonadati</taxon>
        <taxon>Pseudomonadota</taxon>
        <taxon>Alphaproteobacteria</taxon>
        <taxon>Sphingomonadales</taxon>
        <taxon>Sphingosinicellaceae</taxon>
        <taxon>Sandarakinorhabdus</taxon>
    </lineage>
</organism>
<dbReference type="PANTHER" id="PTHR39434">
    <property type="match status" value="1"/>
</dbReference>
<dbReference type="Gene3D" id="3.10.180.10">
    <property type="entry name" value="2,3-Dihydroxybiphenyl 1,2-Dioxygenase, domain 1"/>
    <property type="match status" value="1"/>
</dbReference>
<dbReference type="SUPFAM" id="SSF54593">
    <property type="entry name" value="Glyoxalase/Bleomycin resistance protein/Dihydroxybiphenyl dioxygenase"/>
    <property type="match status" value="1"/>
</dbReference>
<proteinExistence type="predicted"/>
<evidence type="ECO:0000313" key="2">
    <source>
        <dbReference type="EMBL" id="OYQ31045.1"/>
    </source>
</evidence>
<protein>
    <submittedName>
        <fullName evidence="2">Glyoxalase</fullName>
    </submittedName>
</protein>
<name>A0A255YQZ6_9SPHN</name>
<dbReference type="CDD" id="cd08357">
    <property type="entry name" value="VOC_like"/>
    <property type="match status" value="1"/>
</dbReference>
<reference evidence="2 3" key="1">
    <citation type="submission" date="2017-07" db="EMBL/GenBank/DDBJ databases">
        <title>Sandarakinorhabdus cyanobacteriorum sp. nov., a novel bacterium isolated from cyanobacterial aggregates in a eutrophic lake.</title>
        <authorList>
            <person name="Cai H."/>
        </authorList>
    </citation>
    <scope>NUCLEOTIDE SEQUENCE [LARGE SCALE GENOMIC DNA]</scope>
    <source>
        <strain evidence="2 3">TH057</strain>
    </source>
</reference>
<evidence type="ECO:0000259" key="1">
    <source>
        <dbReference type="PROSITE" id="PS51819"/>
    </source>
</evidence>
<dbReference type="PANTHER" id="PTHR39434:SF1">
    <property type="entry name" value="VOC DOMAIN-CONTAINING PROTEIN"/>
    <property type="match status" value="1"/>
</dbReference>
<comment type="caution">
    <text evidence="2">The sequence shown here is derived from an EMBL/GenBank/DDBJ whole genome shotgun (WGS) entry which is preliminary data.</text>
</comment>
<dbReference type="PROSITE" id="PS51819">
    <property type="entry name" value="VOC"/>
    <property type="match status" value="1"/>
</dbReference>
<accession>A0A255YQZ6</accession>
<gene>
    <name evidence="2" type="ORF">CHU93_05525</name>
</gene>
<dbReference type="Pfam" id="PF00903">
    <property type="entry name" value="Glyoxalase"/>
    <property type="match status" value="1"/>
</dbReference>
<dbReference type="InterPro" id="IPR029068">
    <property type="entry name" value="Glyas_Bleomycin-R_OHBP_Dase"/>
</dbReference>
<dbReference type="AlphaFoldDB" id="A0A255YQZ6"/>
<dbReference type="Proteomes" id="UP000216991">
    <property type="component" value="Unassembled WGS sequence"/>
</dbReference>
<feature type="domain" description="VOC" evidence="1">
    <location>
        <begin position="2"/>
        <end position="126"/>
    </location>
</feature>
<sequence>MNPFHLAIPVDDLAAARHFYGTVLGCPEGRSSETWIDFDFHGHQLVVHKAPKSAIHRNPVDGDQVPVPHFGLVLDWAGWEALGERIKAAGVAFELEPHVRFAGKPGEQGTFFLFDPAGNALEFKAMRNPANLFAKQA</sequence>
<dbReference type="InterPro" id="IPR004360">
    <property type="entry name" value="Glyas_Fos-R_dOase_dom"/>
</dbReference>
<dbReference type="OrthoDB" id="793940at2"/>
<dbReference type="RefSeq" id="WP_086116770.1">
    <property type="nucleotide sequence ID" value="NZ_NOXT01000095.1"/>
</dbReference>
<dbReference type="EMBL" id="NOXT01000095">
    <property type="protein sequence ID" value="OYQ31045.1"/>
    <property type="molecule type" value="Genomic_DNA"/>
</dbReference>
<keyword evidence="3" id="KW-1185">Reference proteome</keyword>